<dbReference type="RefSeq" id="WP_115585670.1">
    <property type="nucleotide sequence ID" value="NZ_CP025544.1"/>
</dbReference>
<protein>
    <submittedName>
        <fullName evidence="2">Uncharacterized protein</fullName>
    </submittedName>
</protein>
<feature type="signal peptide" evidence="1">
    <location>
        <begin position="1"/>
        <end position="20"/>
    </location>
</feature>
<dbReference type="Proteomes" id="UP000254834">
    <property type="component" value="Chromosome"/>
</dbReference>
<proteinExistence type="predicted"/>
<keyword evidence="3" id="KW-1185">Reference proteome</keyword>
<reference evidence="2 3" key="1">
    <citation type="submission" date="2017-12" db="EMBL/GenBank/DDBJ databases">
        <title>Chromulinavorax destructans is a abundant pathogen of dominant heterotrophic picoflagllates.</title>
        <authorList>
            <person name="Deeg C.M."/>
            <person name="Zimmer M."/>
            <person name="Suttle C.A."/>
        </authorList>
    </citation>
    <scope>NUCLEOTIDE SEQUENCE [LARGE SCALE GENOMIC DNA]</scope>
    <source>
        <strain evidence="2 3">SeV1</strain>
    </source>
</reference>
<dbReference type="AlphaFoldDB" id="A0A345ZBI8"/>
<gene>
    <name evidence="2" type="ORF">C0J27_02760</name>
</gene>
<evidence type="ECO:0000256" key="1">
    <source>
        <dbReference type="SAM" id="SignalP"/>
    </source>
</evidence>
<keyword evidence="1" id="KW-0732">Signal</keyword>
<evidence type="ECO:0000313" key="2">
    <source>
        <dbReference type="EMBL" id="AXK60655.1"/>
    </source>
</evidence>
<dbReference type="KEGG" id="cdes:C0J27_02760"/>
<accession>A0A345ZBI8</accession>
<dbReference type="EMBL" id="CP025544">
    <property type="protein sequence ID" value="AXK60655.1"/>
    <property type="molecule type" value="Genomic_DNA"/>
</dbReference>
<sequence length="231" mass="26074">MKTFRIALTAAMLLSLHATYFCMESTDKPALTRTLSHDGTRKVLTGNSGGLFGSGIDTLNKLGQEYAPGYVYALGSDKHAQSRWENVGKHDIKTLEHAYKYVAAVQSKGWNISEDALKPSRDLIKTDRNNKRELSVKSFNALNEKGLQLIYASAERQKQKKSHTPLDLQDLENLKNLQELQAQARAHKDLHNATYKKNLITTPINIQSMDKTTPETYKKQIEYLGKLHSKK</sequence>
<feature type="chain" id="PRO_5017047119" evidence="1">
    <location>
        <begin position="21"/>
        <end position="231"/>
    </location>
</feature>
<evidence type="ECO:0000313" key="3">
    <source>
        <dbReference type="Proteomes" id="UP000254834"/>
    </source>
</evidence>
<organism evidence="2 3">
    <name type="scientific">Candidatus Chromulinivorax destructor</name>
    <dbReference type="NCBI Taxonomy" id="2066483"/>
    <lineage>
        <taxon>Bacteria</taxon>
        <taxon>Candidatus Babelota</taxon>
        <taxon>Candidatus Babeliae</taxon>
        <taxon>Candidatus Babeliales</taxon>
        <taxon>Candidatus Chromulinivoraceae</taxon>
        <taxon>Candidatus Chromulinivorax</taxon>
    </lineage>
</organism>
<name>A0A345ZBI8_9BACT</name>